<gene>
    <name evidence="2" type="ORF">VCO01S_02030</name>
</gene>
<organism evidence="2 3">
    <name type="scientific">Vibrio comitans NBRC 102076</name>
    <dbReference type="NCBI Taxonomy" id="1219078"/>
    <lineage>
        <taxon>Bacteria</taxon>
        <taxon>Pseudomonadati</taxon>
        <taxon>Pseudomonadota</taxon>
        <taxon>Gammaproteobacteria</taxon>
        <taxon>Vibrionales</taxon>
        <taxon>Vibrionaceae</taxon>
        <taxon>Vibrio</taxon>
    </lineage>
</organism>
<dbReference type="Gene3D" id="3.20.20.140">
    <property type="entry name" value="Metal-dependent hydrolases"/>
    <property type="match status" value="1"/>
</dbReference>
<dbReference type="InterPro" id="IPR032466">
    <property type="entry name" value="Metal_Hydrolase"/>
</dbReference>
<feature type="signal peptide" evidence="1">
    <location>
        <begin position="1"/>
        <end position="21"/>
    </location>
</feature>
<name>A0A4Y3IJT6_9VIBR</name>
<comment type="caution">
    <text evidence="2">The sequence shown here is derived from an EMBL/GenBank/DDBJ whole genome shotgun (WGS) entry which is preliminary data.</text>
</comment>
<evidence type="ECO:0000313" key="2">
    <source>
        <dbReference type="EMBL" id="GEA59010.1"/>
    </source>
</evidence>
<evidence type="ECO:0000313" key="3">
    <source>
        <dbReference type="Proteomes" id="UP000318242"/>
    </source>
</evidence>
<dbReference type="InterPro" id="IPR008257">
    <property type="entry name" value="Pept_M19"/>
</dbReference>
<dbReference type="RefSeq" id="WP_141268473.1">
    <property type="nucleotide sequence ID" value="NZ_BJLH01000001.1"/>
</dbReference>
<dbReference type="PANTHER" id="PTHR10443:SF12">
    <property type="entry name" value="DIPEPTIDASE"/>
    <property type="match status" value="1"/>
</dbReference>
<sequence length="427" mass="46762">MMKKTLLALITSAMFVSPAFSAKEGLSDNIHDRYWDVTNADGSLKSDDIINQRLSIVDQAKEPYTEQEREAFRKKYQAKYEKYIVLDGLVVGGMNSNGKGFPMMSKAQFDTIATTGEVDYDVMSITISNGTDKTVSEVYDRADTTSKHLYHDHGHHLVKSVDDIRLNHKEGKVSYFYNFQAIDHLQRGSEEPLSHIPKFASEGVKVMSFSYNISNDFSGSGDTNSLKSGPEGLTPLGIEAVKAMNEAGVVVDCSHDSDQTCIDIANYSTKPVVASHSNARALRDIDRNISDEAIIAIAKTDGVIGVNFIGGFLNDQATASGDDIAAHIVYIADLISRELGVDGKKHVGIGADYVHNYIDALQWIVRAPDKFPATSAGGGYASLSEYGRPSDIWAVVDSLETKHGWSEQEIAGVLGENTLRVYEANWK</sequence>
<keyword evidence="3" id="KW-1185">Reference proteome</keyword>
<dbReference type="OrthoDB" id="9804920at2"/>
<dbReference type="SUPFAM" id="SSF51556">
    <property type="entry name" value="Metallo-dependent hydrolases"/>
    <property type="match status" value="1"/>
</dbReference>
<keyword evidence="1" id="KW-0732">Signal</keyword>
<evidence type="ECO:0000256" key="1">
    <source>
        <dbReference type="SAM" id="SignalP"/>
    </source>
</evidence>
<dbReference type="EMBL" id="BJLH01000001">
    <property type="protein sequence ID" value="GEA59010.1"/>
    <property type="molecule type" value="Genomic_DNA"/>
</dbReference>
<accession>A0A4Y3IJT6</accession>
<dbReference type="AlphaFoldDB" id="A0A4Y3IJT6"/>
<dbReference type="Proteomes" id="UP000318242">
    <property type="component" value="Unassembled WGS sequence"/>
</dbReference>
<feature type="chain" id="PRO_5021480551" evidence="1">
    <location>
        <begin position="22"/>
        <end position="427"/>
    </location>
</feature>
<dbReference type="GO" id="GO:0070573">
    <property type="term" value="F:metallodipeptidase activity"/>
    <property type="evidence" value="ECO:0007669"/>
    <property type="project" value="InterPro"/>
</dbReference>
<reference evidence="2 3" key="1">
    <citation type="submission" date="2019-06" db="EMBL/GenBank/DDBJ databases">
        <title>Whole genome shotgun sequence of Vibrio comitans NBRC 102076.</title>
        <authorList>
            <person name="Hosoyama A."/>
            <person name="Uohara A."/>
            <person name="Ohji S."/>
            <person name="Ichikawa N."/>
        </authorList>
    </citation>
    <scope>NUCLEOTIDE SEQUENCE [LARGE SCALE GENOMIC DNA]</scope>
    <source>
        <strain evidence="2 3">NBRC 102076</strain>
    </source>
</reference>
<dbReference type="GO" id="GO:0006508">
    <property type="term" value="P:proteolysis"/>
    <property type="evidence" value="ECO:0007669"/>
    <property type="project" value="InterPro"/>
</dbReference>
<proteinExistence type="predicted"/>
<protein>
    <submittedName>
        <fullName evidence="2">Membrane dipeptidase</fullName>
    </submittedName>
</protein>
<dbReference type="PROSITE" id="PS51365">
    <property type="entry name" value="RENAL_DIPEPTIDASE_2"/>
    <property type="match status" value="1"/>
</dbReference>
<dbReference type="PANTHER" id="PTHR10443">
    <property type="entry name" value="MICROSOMAL DIPEPTIDASE"/>
    <property type="match status" value="1"/>
</dbReference>
<dbReference type="Pfam" id="PF01244">
    <property type="entry name" value="Peptidase_M19"/>
    <property type="match status" value="1"/>
</dbReference>